<dbReference type="SMART" id="SM00312">
    <property type="entry name" value="PX"/>
    <property type="match status" value="1"/>
</dbReference>
<keyword evidence="2" id="KW-0007">Acetylation</keyword>
<dbReference type="PANTHER" id="PTHR14431:SF1">
    <property type="entry name" value="HCLS1-BINDING PROTEIN 3"/>
    <property type="match status" value="1"/>
</dbReference>
<gene>
    <name evidence="10" type="primary">HS1BP3</name>
</gene>
<evidence type="ECO:0000256" key="3">
    <source>
        <dbReference type="ARBA" id="ARBA00060333"/>
    </source>
</evidence>
<dbReference type="KEGG" id="oro:101377222"/>
<reference evidence="10" key="1">
    <citation type="submission" date="2025-08" db="UniProtKB">
        <authorList>
            <consortium name="RefSeq"/>
        </authorList>
    </citation>
    <scope>IDENTIFICATION</scope>
</reference>
<dbReference type="PANTHER" id="PTHR14431">
    <property type="entry name" value="HCLS1-BINDING PROTEIN 3"/>
    <property type="match status" value="1"/>
</dbReference>
<proteinExistence type="predicted"/>
<comment type="subunit">
    <text evidence="4">Binds HCLS1. Interacts with the SH3 domain of HCLS1 in vitro.</text>
</comment>
<keyword evidence="1" id="KW-0597">Phosphoprotein</keyword>
<evidence type="ECO:0000256" key="5">
    <source>
        <dbReference type="ARBA" id="ARBA00068669"/>
    </source>
</evidence>
<keyword evidence="9" id="KW-1185">Reference proteome</keyword>
<dbReference type="CDD" id="cd06868">
    <property type="entry name" value="PX_HS1BP3"/>
    <property type="match status" value="1"/>
</dbReference>
<dbReference type="SUPFAM" id="SSF64268">
    <property type="entry name" value="PX domain"/>
    <property type="match status" value="1"/>
</dbReference>
<evidence type="ECO:0000313" key="9">
    <source>
        <dbReference type="Proteomes" id="UP000245340"/>
    </source>
</evidence>
<dbReference type="InterPro" id="IPR037901">
    <property type="entry name" value="HS1BP3_PX"/>
</dbReference>
<protein>
    <recommendedName>
        <fullName evidence="5">HCLS1-binding protein 3</fullName>
    </recommendedName>
    <alternativeName>
        <fullName evidence="6">HS1-binding protein 3</fullName>
    </alternativeName>
</protein>
<evidence type="ECO:0000256" key="2">
    <source>
        <dbReference type="ARBA" id="ARBA00022990"/>
    </source>
</evidence>
<dbReference type="InterPro" id="IPR001683">
    <property type="entry name" value="PX_dom"/>
</dbReference>
<feature type="domain" description="PX" evidence="8">
    <location>
        <begin position="19"/>
        <end position="142"/>
    </location>
</feature>
<dbReference type="GeneID" id="101377222"/>
<dbReference type="RefSeq" id="XP_004405576.1">
    <property type="nucleotide sequence ID" value="XM_004405519.1"/>
</dbReference>
<dbReference type="InterPro" id="IPR039701">
    <property type="entry name" value="HS1BP3"/>
</dbReference>
<evidence type="ECO:0000256" key="6">
    <source>
        <dbReference type="ARBA" id="ARBA00079782"/>
    </source>
</evidence>
<comment type="function">
    <text evidence="3">May be a modulator of IL-2 signaling.</text>
</comment>
<feature type="region of interest" description="Disordered" evidence="7">
    <location>
        <begin position="312"/>
        <end position="357"/>
    </location>
</feature>
<name>A0A2U3WB04_ODORO</name>
<dbReference type="PROSITE" id="PS50195">
    <property type="entry name" value="PX"/>
    <property type="match status" value="1"/>
</dbReference>
<evidence type="ECO:0000313" key="10">
    <source>
        <dbReference type="RefSeq" id="XP_004405576.1"/>
    </source>
</evidence>
<dbReference type="OrthoDB" id="10254720at2759"/>
<dbReference type="STRING" id="9708.A0A2U3WB04"/>
<feature type="region of interest" description="Disordered" evidence="7">
    <location>
        <begin position="177"/>
        <end position="258"/>
    </location>
</feature>
<sequence>MQSPAVLVTSRRVQNVHTGLDLTVPQHQEVRGKMMSGHVEYQILVVTRLAAFKSAKHRPEDVVQFLVSKKYSEIEEFYQKLSSRYPTSSLPPLPKKVLFVGESDIRERRAVFNEILRCVSKDAELAGSPELLEFLGTRSPGSADLTSRDVSVLDSHSQAQDDGEAFDFFEQQDRAEAEGLPIPGQKGEDARNSSEDEEEEALDPLGIMRSKKSKKRPEVAVKPKPSPRLTIFDEEVDPDEGLFGPSMKLSPQRPAEDVPLQDPLKLFEDPDLGGAVPLDDPLLLPAAHESGGPMSHAELFRVEEDLDQLLNLGAEPTPKPQPEPKAPVAARPALPRKPAVPPRVGLSEAVVGQRKQQQIQAMDEMDILQYIRDHDAPGRAAPSLF</sequence>
<dbReference type="AlphaFoldDB" id="A0A2U3WB04"/>
<evidence type="ECO:0000259" key="8">
    <source>
        <dbReference type="PROSITE" id="PS50195"/>
    </source>
</evidence>
<dbReference type="CTD" id="64342"/>
<accession>A0A2U3WB04</accession>
<evidence type="ECO:0000256" key="1">
    <source>
        <dbReference type="ARBA" id="ARBA00022553"/>
    </source>
</evidence>
<dbReference type="GO" id="GO:0035091">
    <property type="term" value="F:phosphatidylinositol binding"/>
    <property type="evidence" value="ECO:0007669"/>
    <property type="project" value="InterPro"/>
</dbReference>
<organism evidence="9 10">
    <name type="scientific">Odobenus rosmarus divergens</name>
    <name type="common">Pacific walrus</name>
    <dbReference type="NCBI Taxonomy" id="9708"/>
    <lineage>
        <taxon>Eukaryota</taxon>
        <taxon>Metazoa</taxon>
        <taxon>Chordata</taxon>
        <taxon>Craniata</taxon>
        <taxon>Vertebrata</taxon>
        <taxon>Euteleostomi</taxon>
        <taxon>Mammalia</taxon>
        <taxon>Eutheria</taxon>
        <taxon>Laurasiatheria</taxon>
        <taxon>Carnivora</taxon>
        <taxon>Caniformia</taxon>
        <taxon>Pinnipedia</taxon>
        <taxon>Odobenidae</taxon>
        <taxon>Odobenus</taxon>
    </lineage>
</organism>
<evidence type="ECO:0000256" key="7">
    <source>
        <dbReference type="SAM" id="MobiDB-lite"/>
    </source>
</evidence>
<dbReference type="Gene3D" id="3.30.1520.10">
    <property type="entry name" value="Phox-like domain"/>
    <property type="match status" value="1"/>
</dbReference>
<evidence type="ECO:0000256" key="4">
    <source>
        <dbReference type="ARBA" id="ARBA00064432"/>
    </source>
</evidence>
<dbReference type="InParanoid" id="A0A2U3WB04"/>
<dbReference type="InterPro" id="IPR036871">
    <property type="entry name" value="PX_dom_sf"/>
</dbReference>
<dbReference type="Proteomes" id="UP000245340">
    <property type="component" value="Unplaced"/>
</dbReference>
<dbReference type="Pfam" id="PF00787">
    <property type="entry name" value="PX"/>
    <property type="match status" value="1"/>
</dbReference>
<dbReference type="FunFam" id="3.30.1520.10:FF:000036">
    <property type="entry name" value="HCLS1 binding protein 3"/>
    <property type="match status" value="1"/>
</dbReference>